<proteinExistence type="predicted"/>
<evidence type="ECO:0000313" key="1">
    <source>
        <dbReference type="EMBL" id="KAI8527617.1"/>
    </source>
</evidence>
<dbReference type="Proteomes" id="UP001062846">
    <property type="component" value="Chromosome 12"/>
</dbReference>
<evidence type="ECO:0000313" key="2">
    <source>
        <dbReference type="Proteomes" id="UP001062846"/>
    </source>
</evidence>
<gene>
    <name evidence="1" type="ORF">RHMOL_Rhmol12G0089500</name>
</gene>
<keyword evidence="2" id="KW-1185">Reference proteome</keyword>
<comment type="caution">
    <text evidence="1">The sequence shown here is derived from an EMBL/GenBank/DDBJ whole genome shotgun (WGS) entry which is preliminary data.</text>
</comment>
<name>A0ACC0LGC1_RHOML</name>
<accession>A0ACC0LGC1</accession>
<reference evidence="1" key="1">
    <citation type="submission" date="2022-02" db="EMBL/GenBank/DDBJ databases">
        <title>Plant Genome Project.</title>
        <authorList>
            <person name="Zhang R.-G."/>
        </authorList>
    </citation>
    <scope>NUCLEOTIDE SEQUENCE</scope>
    <source>
        <strain evidence="1">AT1</strain>
    </source>
</reference>
<organism evidence="1 2">
    <name type="scientific">Rhododendron molle</name>
    <name type="common">Chinese azalea</name>
    <name type="synonym">Azalea mollis</name>
    <dbReference type="NCBI Taxonomy" id="49168"/>
    <lineage>
        <taxon>Eukaryota</taxon>
        <taxon>Viridiplantae</taxon>
        <taxon>Streptophyta</taxon>
        <taxon>Embryophyta</taxon>
        <taxon>Tracheophyta</taxon>
        <taxon>Spermatophyta</taxon>
        <taxon>Magnoliopsida</taxon>
        <taxon>eudicotyledons</taxon>
        <taxon>Gunneridae</taxon>
        <taxon>Pentapetalae</taxon>
        <taxon>asterids</taxon>
        <taxon>Ericales</taxon>
        <taxon>Ericaceae</taxon>
        <taxon>Ericoideae</taxon>
        <taxon>Rhodoreae</taxon>
        <taxon>Rhododendron</taxon>
    </lineage>
</organism>
<dbReference type="EMBL" id="CM046399">
    <property type="protein sequence ID" value="KAI8527617.1"/>
    <property type="molecule type" value="Genomic_DNA"/>
</dbReference>
<protein>
    <submittedName>
        <fullName evidence="1">Uncharacterized protein</fullName>
    </submittedName>
</protein>
<sequence>MHLSYFSYENERKAPTPASVNTSVYYLKPSDLASSTEELFMSNPVFYQFILPRFSSPAMIFSRFLLPFLTPLPLSLSLFVARFPFILGISSLILCMVCNSGMDRRTNGYFTNLIQSGSNEEQFMMESQCFHPNDQVATQETQFTAAMESISKKPQRGGNFPVEEDKLLVSAWLNISMDAVQGNDQKKTTFWQRVKEFIQENEPYETNRTVISLMNRWSTIQLCTNKFCSCYGKIEALNQSGINEEQKVQNAKKMYKELNEQQQEFKFDHCWVLLRNQPKWFLECEKKKEVKKPRKVLPSCPSTPDTINLGDDNVVADNFVDLERPTGQKAAKARLMKRKNGENVGSTEISGVMDKIKECKSKLTDKKLEMLGKTYDQEQEKIRIKQKLLEMKQFEADERVMMMDLDCLSEEQQEFYRLRRLEILGKRRRVQ</sequence>